<reference evidence="3 4" key="1">
    <citation type="submission" date="2019-06" db="EMBL/GenBank/DDBJ databases">
        <title>Whole genome shotgun sequence of Glutamicibacter uratoxydans NBRC 15515.</title>
        <authorList>
            <person name="Hosoyama A."/>
            <person name="Uohara A."/>
            <person name="Ohji S."/>
            <person name="Ichikawa N."/>
        </authorList>
    </citation>
    <scope>NUCLEOTIDE SEQUENCE [LARGE SCALE GENOMIC DNA]</scope>
    <source>
        <strain evidence="3 4">NBRC 15515</strain>
    </source>
</reference>
<keyword evidence="1" id="KW-0472">Membrane</keyword>
<protein>
    <recommendedName>
        <fullName evidence="1">SURF1-like protein</fullName>
    </recommendedName>
</protein>
<proteinExistence type="inferred from homology"/>
<keyword evidence="1" id="KW-1133">Transmembrane helix</keyword>
<dbReference type="EMBL" id="BJNY01000022">
    <property type="protein sequence ID" value="GED07554.1"/>
    <property type="molecule type" value="Genomic_DNA"/>
</dbReference>
<keyword evidence="1" id="KW-0812">Transmembrane</keyword>
<comment type="similarity">
    <text evidence="1">Belongs to the SURF1 family.</text>
</comment>
<dbReference type="GO" id="GO:0005886">
    <property type="term" value="C:plasma membrane"/>
    <property type="evidence" value="ECO:0007669"/>
    <property type="project" value="UniProtKB-SubCell"/>
</dbReference>
<keyword evidence="1" id="KW-1003">Cell membrane</keyword>
<evidence type="ECO:0000313" key="4">
    <source>
        <dbReference type="Proteomes" id="UP000316612"/>
    </source>
</evidence>
<sequence>MLKTAFKPKWLLALLAALLLATGFVALSGWQFGSSETEPPVKIDKTEKAVPLVGHHNVGVELMGNKADQIVTMSGSFVKGTDEMIAPRLHDGQKGVWVVSEFMVDGAPDDASIAVVRGWQPEATKPSEVPSGKLEITGRLMPSEGPENEHDLRSPTLATLSSAQLSNTWDNTVYSGFIVAHDMKTARGDQVKQAGIDTVYVGPQPQEAQTNWLNVFYGIEWVVFAGFALFLWYRMVRDDYQRDMEQIAEQAAAQARKNAAEEPGGQDSSHA</sequence>
<comment type="caution">
    <text evidence="3">The sequence shown here is derived from an EMBL/GenBank/DDBJ whole genome shotgun (WGS) entry which is preliminary data.</text>
</comment>
<name>A0A4Y4DUK2_GLUUR</name>
<dbReference type="OrthoDB" id="3266379at2"/>
<dbReference type="Proteomes" id="UP000316612">
    <property type="component" value="Unassembled WGS sequence"/>
</dbReference>
<feature type="transmembrane region" description="Helical" evidence="1">
    <location>
        <begin position="212"/>
        <end position="233"/>
    </location>
</feature>
<dbReference type="InterPro" id="IPR002994">
    <property type="entry name" value="Surf1/Shy1"/>
</dbReference>
<evidence type="ECO:0000256" key="1">
    <source>
        <dbReference type="RuleBase" id="RU363076"/>
    </source>
</evidence>
<comment type="caution">
    <text evidence="1">Lacks conserved residue(s) required for the propagation of feature annotation.</text>
</comment>
<evidence type="ECO:0000256" key="2">
    <source>
        <dbReference type="SAM" id="MobiDB-lite"/>
    </source>
</evidence>
<keyword evidence="4" id="KW-1185">Reference proteome</keyword>
<accession>A0A4Y4DUK2</accession>
<dbReference type="AlphaFoldDB" id="A0A4Y4DUK2"/>
<dbReference type="RefSeq" id="WP_141366781.1">
    <property type="nucleotide sequence ID" value="NZ_BAAAJL010000010.1"/>
</dbReference>
<organism evidence="3 4">
    <name type="scientific">Glutamicibacter uratoxydans</name>
    <name type="common">Arthrobacter uratoxydans</name>
    <dbReference type="NCBI Taxonomy" id="43667"/>
    <lineage>
        <taxon>Bacteria</taxon>
        <taxon>Bacillati</taxon>
        <taxon>Actinomycetota</taxon>
        <taxon>Actinomycetes</taxon>
        <taxon>Micrococcales</taxon>
        <taxon>Micrococcaceae</taxon>
        <taxon>Glutamicibacter</taxon>
    </lineage>
</organism>
<feature type="region of interest" description="Disordered" evidence="2">
    <location>
        <begin position="251"/>
        <end position="271"/>
    </location>
</feature>
<gene>
    <name evidence="3" type="ORF">AUR04nite_30860</name>
</gene>
<evidence type="ECO:0000313" key="3">
    <source>
        <dbReference type="EMBL" id="GED07554.1"/>
    </source>
</evidence>
<dbReference type="Pfam" id="PF02104">
    <property type="entry name" value="SURF1"/>
    <property type="match status" value="1"/>
</dbReference>
<comment type="subcellular location">
    <subcellularLocation>
        <location evidence="1">Cell membrane</location>
        <topology evidence="1">Multi-pass membrane protein</topology>
    </subcellularLocation>
</comment>